<feature type="compositionally biased region" description="Polar residues" evidence="4">
    <location>
        <begin position="475"/>
        <end position="491"/>
    </location>
</feature>
<dbReference type="PROSITE" id="PS50096">
    <property type="entry name" value="IQ"/>
    <property type="match status" value="3"/>
</dbReference>
<feature type="compositionally biased region" description="Low complexity" evidence="4">
    <location>
        <begin position="313"/>
        <end position="324"/>
    </location>
</feature>
<feature type="compositionally biased region" description="Polar residues" evidence="4">
    <location>
        <begin position="356"/>
        <end position="374"/>
    </location>
</feature>
<comment type="subunit">
    <text evidence="3">Binds to multiple calmodulin (CaM) in the presence of Ca(2+) and CaM-like proteins.</text>
</comment>
<dbReference type="EMBL" id="LSRQ01000171">
    <property type="protein sequence ID" value="OAY84802.1"/>
    <property type="molecule type" value="Genomic_DNA"/>
</dbReference>
<feature type="region of interest" description="Disordered" evidence="4">
    <location>
        <begin position="18"/>
        <end position="54"/>
    </location>
</feature>
<dbReference type="AlphaFoldDB" id="A0A199W5P5"/>
<comment type="similarity">
    <text evidence="2">Belongs to the IQD family.</text>
</comment>
<name>A0A199W5P5_ANACO</name>
<feature type="domain" description="DUF4005" evidence="5">
    <location>
        <begin position="461"/>
        <end position="534"/>
    </location>
</feature>
<dbReference type="PANTHER" id="PTHR32295">
    <property type="entry name" value="IQ-DOMAIN 5-RELATED"/>
    <property type="match status" value="1"/>
</dbReference>
<dbReference type="Pfam" id="PF13178">
    <property type="entry name" value="DUF4005"/>
    <property type="match status" value="1"/>
</dbReference>
<feature type="region of interest" description="Disordered" evidence="4">
    <location>
        <begin position="440"/>
        <end position="558"/>
    </location>
</feature>
<feature type="compositionally biased region" description="Basic and acidic residues" evidence="4">
    <location>
        <begin position="34"/>
        <end position="43"/>
    </location>
</feature>
<gene>
    <name evidence="6" type="ORF">ACMD2_16209</name>
</gene>
<organism evidence="6 7">
    <name type="scientific">Ananas comosus</name>
    <name type="common">Pineapple</name>
    <name type="synonym">Ananas ananas</name>
    <dbReference type="NCBI Taxonomy" id="4615"/>
    <lineage>
        <taxon>Eukaryota</taxon>
        <taxon>Viridiplantae</taxon>
        <taxon>Streptophyta</taxon>
        <taxon>Embryophyta</taxon>
        <taxon>Tracheophyta</taxon>
        <taxon>Spermatophyta</taxon>
        <taxon>Magnoliopsida</taxon>
        <taxon>Liliopsida</taxon>
        <taxon>Poales</taxon>
        <taxon>Bromeliaceae</taxon>
        <taxon>Bromelioideae</taxon>
        <taxon>Ananas</taxon>
    </lineage>
</organism>
<dbReference type="Proteomes" id="UP000092600">
    <property type="component" value="Unassembled WGS sequence"/>
</dbReference>
<dbReference type="PANTHER" id="PTHR32295:SF281">
    <property type="entry name" value="PROTEIN IQ-DOMAIN 31"/>
    <property type="match status" value="1"/>
</dbReference>
<feature type="compositionally biased region" description="Basic and acidic residues" evidence="4">
    <location>
        <begin position="376"/>
        <end position="399"/>
    </location>
</feature>
<dbReference type="SMART" id="SM00015">
    <property type="entry name" value="IQ"/>
    <property type="match status" value="3"/>
</dbReference>
<feature type="region of interest" description="Disordered" evidence="4">
    <location>
        <begin position="259"/>
        <end position="399"/>
    </location>
</feature>
<feature type="compositionally biased region" description="Polar residues" evidence="4">
    <location>
        <begin position="520"/>
        <end position="538"/>
    </location>
</feature>
<evidence type="ECO:0000259" key="5">
    <source>
        <dbReference type="Pfam" id="PF13178"/>
    </source>
</evidence>
<comment type="caution">
    <text evidence="6">The sequence shown here is derived from an EMBL/GenBank/DDBJ whole genome shotgun (WGS) entry which is preliminary data.</text>
</comment>
<evidence type="ECO:0000313" key="7">
    <source>
        <dbReference type="Proteomes" id="UP000092600"/>
    </source>
</evidence>
<evidence type="ECO:0000256" key="3">
    <source>
        <dbReference type="ARBA" id="ARBA00024378"/>
    </source>
</evidence>
<dbReference type="InterPro" id="IPR025064">
    <property type="entry name" value="DUF4005"/>
</dbReference>
<dbReference type="GO" id="GO:0005516">
    <property type="term" value="F:calmodulin binding"/>
    <property type="evidence" value="ECO:0007669"/>
    <property type="project" value="UniProtKB-KW"/>
</dbReference>
<protein>
    <submittedName>
        <fullName evidence="6">Protein IQ-DOMAIN 31</fullName>
    </submittedName>
</protein>
<evidence type="ECO:0000256" key="1">
    <source>
        <dbReference type="ARBA" id="ARBA00022860"/>
    </source>
</evidence>
<dbReference type="Pfam" id="PF00612">
    <property type="entry name" value="IQ"/>
    <property type="match status" value="3"/>
</dbReference>
<keyword evidence="1" id="KW-0112">Calmodulin-binding</keyword>
<proteinExistence type="inferred from homology"/>
<reference evidence="6 7" key="1">
    <citation type="journal article" date="2016" name="DNA Res.">
        <title>The draft genome of MD-2 pineapple using hybrid error correction of long reads.</title>
        <authorList>
            <person name="Redwan R.M."/>
            <person name="Saidin A."/>
            <person name="Kumar S.V."/>
        </authorList>
    </citation>
    <scope>NUCLEOTIDE SEQUENCE [LARGE SCALE GENOMIC DNA]</scope>
    <source>
        <strain evidence="7">cv. MD2</strain>
        <tissue evidence="6">Leaf</tissue>
    </source>
</reference>
<sequence length="617" mass="68619">MGKSPAKWIKTLLFGKKSARSHSTKGRNSSLQKAGDDKCHIGGKEPASAENSPVISEPVLVSAHNNAAIPSLEKEAPSYLHGDGADISAVNQDVDKQSVSGIDESKDPERLREEQAAIKAQAAFRGYLARRAFRALKGIIRLQALIRGHLVRRQAVATLCAMHAIVKLQAVVRGRIVRHSSIALEVSTMFLPQKTLNAKPLDTWKGRFSSNKFVLRLLSSVAVTKALQILYDEKDPNSVFSWLERWTITRFWKTIPPPKKNVESKLHTKRPNYAMETESGKSKRVIRKNPVESDQLNGNLEADKVKRNPRKFSSSPAESAPESPQTELEKVKRNLRKVSNLMKEDSDHPKVESEKPSQTIQEVSSSINDTSIPEKSNGDLLKEKKESTPSPETKPEVENIWKSVTEDVLFGAATDVSLEVEIQPLQSIENEENAMVITNGELSSKEEQQLPSSESQKTRRRRSSIVTKLDYPENGVTNSPVLPSYMATTESAKAKLRGQISPRFGSDSGDKSGITRRHSLPSSNGKMNSYSPRTQRPGQVSGKGGIKGDRSMLSSRDGSVKKKRLTGYILRHTKQNGQSRLNGDAKMFSDGIHKKRFRIWYLEKILTFTLISEDRAI</sequence>
<dbReference type="InterPro" id="IPR000048">
    <property type="entry name" value="IQ_motif_EF-hand-BS"/>
</dbReference>
<evidence type="ECO:0000256" key="2">
    <source>
        <dbReference type="ARBA" id="ARBA00024341"/>
    </source>
</evidence>
<dbReference type="CDD" id="cd23767">
    <property type="entry name" value="IQCD"/>
    <property type="match status" value="1"/>
</dbReference>
<accession>A0A199W5P5</accession>
<feature type="compositionally biased region" description="Basic and acidic residues" evidence="4">
    <location>
        <begin position="342"/>
        <end position="355"/>
    </location>
</feature>
<evidence type="ECO:0000256" key="4">
    <source>
        <dbReference type="SAM" id="MobiDB-lite"/>
    </source>
</evidence>
<evidence type="ECO:0000313" key="6">
    <source>
        <dbReference type="EMBL" id="OAY84802.1"/>
    </source>
</evidence>